<name>A0AAD9VMY1_9HYME</name>
<evidence type="ECO:0000256" key="4">
    <source>
        <dbReference type="ARBA" id="ARBA00023136"/>
    </source>
</evidence>
<accession>A0AAD9VMY1</accession>
<organism evidence="7 8">
    <name type="scientific">Odynerus spinipes</name>
    <dbReference type="NCBI Taxonomy" id="1348599"/>
    <lineage>
        <taxon>Eukaryota</taxon>
        <taxon>Metazoa</taxon>
        <taxon>Ecdysozoa</taxon>
        <taxon>Arthropoda</taxon>
        <taxon>Hexapoda</taxon>
        <taxon>Insecta</taxon>
        <taxon>Pterygota</taxon>
        <taxon>Neoptera</taxon>
        <taxon>Endopterygota</taxon>
        <taxon>Hymenoptera</taxon>
        <taxon>Apocrita</taxon>
        <taxon>Aculeata</taxon>
        <taxon>Vespoidea</taxon>
        <taxon>Vespidae</taxon>
        <taxon>Eumeninae</taxon>
        <taxon>Odynerus</taxon>
    </lineage>
</organism>
<keyword evidence="3 5" id="KW-1133">Transmembrane helix</keyword>
<dbReference type="SMART" id="SM00679">
    <property type="entry name" value="CTNS"/>
    <property type="match status" value="2"/>
</dbReference>
<reference evidence="7" key="2">
    <citation type="journal article" date="2023" name="Commun. Biol.">
        <title>Intrasexual cuticular hydrocarbon dimorphism in a wasp sheds light on hydrocarbon biosynthesis genes in Hymenoptera.</title>
        <authorList>
            <person name="Moris V.C."/>
            <person name="Podsiadlowski L."/>
            <person name="Martin S."/>
            <person name="Oeyen J.P."/>
            <person name="Donath A."/>
            <person name="Petersen M."/>
            <person name="Wilbrandt J."/>
            <person name="Misof B."/>
            <person name="Liedtke D."/>
            <person name="Thamm M."/>
            <person name="Scheiner R."/>
            <person name="Schmitt T."/>
            <person name="Niehuis O."/>
        </authorList>
    </citation>
    <scope>NUCLEOTIDE SEQUENCE</scope>
    <source>
        <strain evidence="7">GBR_01_08_01A</strain>
    </source>
</reference>
<comment type="subcellular location">
    <subcellularLocation>
        <location evidence="1 5">Membrane</location>
        <topology evidence="1 5">Multi-pass membrane protein</topology>
    </subcellularLocation>
</comment>
<feature type="transmembrane region" description="Helical" evidence="6">
    <location>
        <begin position="133"/>
        <end position="155"/>
    </location>
</feature>
<evidence type="ECO:0000256" key="1">
    <source>
        <dbReference type="ARBA" id="ARBA00004141"/>
    </source>
</evidence>
<feature type="transmembrane region" description="Helical" evidence="6">
    <location>
        <begin position="16"/>
        <end position="34"/>
    </location>
</feature>
<protein>
    <recommendedName>
        <fullName evidence="5">Solute carrier family 66 member 3</fullName>
    </recommendedName>
</protein>
<evidence type="ECO:0000256" key="6">
    <source>
        <dbReference type="SAM" id="Phobius"/>
    </source>
</evidence>
<gene>
    <name evidence="7" type="ORF">KPH14_006253</name>
</gene>
<dbReference type="InterPro" id="IPR006603">
    <property type="entry name" value="PQ-loop_rpt"/>
</dbReference>
<keyword evidence="8" id="KW-1185">Reference proteome</keyword>
<dbReference type="GO" id="GO:0016020">
    <property type="term" value="C:membrane"/>
    <property type="evidence" value="ECO:0007669"/>
    <property type="project" value="UniProtKB-SubCell"/>
</dbReference>
<feature type="transmembrane region" description="Helical" evidence="6">
    <location>
        <begin position="104"/>
        <end position="126"/>
    </location>
</feature>
<reference evidence="7" key="1">
    <citation type="submission" date="2021-08" db="EMBL/GenBank/DDBJ databases">
        <authorList>
            <person name="Misof B."/>
            <person name="Oliver O."/>
            <person name="Podsiadlowski L."/>
            <person name="Donath A."/>
            <person name="Peters R."/>
            <person name="Mayer C."/>
            <person name="Rust J."/>
            <person name="Gunkel S."/>
            <person name="Lesny P."/>
            <person name="Martin S."/>
            <person name="Oeyen J.P."/>
            <person name="Petersen M."/>
            <person name="Panagiotis P."/>
            <person name="Wilbrandt J."/>
            <person name="Tanja T."/>
        </authorList>
    </citation>
    <scope>NUCLEOTIDE SEQUENCE</scope>
    <source>
        <strain evidence="7">GBR_01_08_01A</strain>
        <tissue evidence="7">Thorax + abdomen</tissue>
    </source>
</reference>
<dbReference type="PANTHER" id="PTHR12226">
    <property type="entry name" value="MANNOSE-P-DOLICHOL UTILIZATION DEFECT 1 LEC35 -RELATED"/>
    <property type="match status" value="1"/>
</dbReference>
<keyword evidence="4 5" id="KW-0472">Membrane</keyword>
<dbReference type="PIRSF" id="PIRSF023381">
    <property type="entry name" value="MannP-dilichol_defect-1p"/>
    <property type="match status" value="1"/>
</dbReference>
<keyword evidence="2 5" id="KW-0812">Transmembrane</keyword>
<comment type="caution">
    <text evidence="7">The sequence shown here is derived from an EMBL/GenBank/DDBJ whole genome shotgun (WGS) entry which is preliminary data.</text>
</comment>
<evidence type="ECO:0000256" key="5">
    <source>
        <dbReference type="PIRNR" id="PIRNR023381"/>
    </source>
</evidence>
<evidence type="ECO:0000313" key="8">
    <source>
        <dbReference type="Proteomes" id="UP001258017"/>
    </source>
</evidence>
<feature type="transmembrane region" description="Helical" evidence="6">
    <location>
        <begin position="79"/>
        <end position="98"/>
    </location>
</feature>
<proteinExistence type="predicted"/>
<evidence type="ECO:0000256" key="3">
    <source>
        <dbReference type="ARBA" id="ARBA00022989"/>
    </source>
</evidence>
<dbReference type="Gene3D" id="1.20.1280.290">
    <property type="match status" value="1"/>
</dbReference>
<evidence type="ECO:0000256" key="2">
    <source>
        <dbReference type="ARBA" id="ARBA00022692"/>
    </source>
</evidence>
<dbReference type="AlphaFoldDB" id="A0AAD9VMY1"/>
<dbReference type="Proteomes" id="UP001258017">
    <property type="component" value="Unassembled WGS sequence"/>
</dbReference>
<feature type="transmembrane region" description="Helical" evidence="6">
    <location>
        <begin position="46"/>
        <end position="67"/>
    </location>
</feature>
<evidence type="ECO:0000313" key="7">
    <source>
        <dbReference type="EMBL" id="KAK2580518.1"/>
    </source>
</evidence>
<sequence length="247" mass="28407">MMCRCKKIRNSSEYEILYGFYCQMLDMTVCLIFHKKLKMDINLKQFADLLSILTIAMCFILKIPQIFNLISLKSAKQISILGLLLELTSYTVVTSYNYVNGYSILAYLEYPIILIQEYILIYLALIYSNKINIWSLLITAFYIAISTCFLLEIIPKTVLTLLTPMCTPISASSKVMQLLAIIRARNADTVSPLTWFISTLTNLTRVFTIWMDSADLLLLGNFIISVLLSSSIMFSTLYYRYSRVKQD</sequence>
<dbReference type="InterPro" id="IPR016817">
    <property type="entry name" value="MannP-dilichol_defect-1"/>
</dbReference>
<dbReference type="Pfam" id="PF04193">
    <property type="entry name" value="PQ-loop"/>
    <property type="match status" value="1"/>
</dbReference>
<feature type="transmembrane region" description="Helical" evidence="6">
    <location>
        <begin position="217"/>
        <end position="239"/>
    </location>
</feature>
<dbReference type="PANTHER" id="PTHR12226:SF3">
    <property type="entry name" value="SOLUTE CARRIER FAMILY 66 MEMBER 3"/>
    <property type="match status" value="1"/>
</dbReference>
<dbReference type="EMBL" id="JAIFRP010000053">
    <property type="protein sequence ID" value="KAK2580518.1"/>
    <property type="molecule type" value="Genomic_DNA"/>
</dbReference>